<feature type="domain" description="FAD dependent oxidoreductase" evidence="8">
    <location>
        <begin position="4"/>
        <end position="323"/>
    </location>
</feature>
<evidence type="ECO:0000256" key="3">
    <source>
        <dbReference type="ARBA" id="ARBA00006730"/>
    </source>
</evidence>
<dbReference type="GO" id="GO:0071949">
    <property type="term" value="F:FAD binding"/>
    <property type="evidence" value="ECO:0007669"/>
    <property type="project" value="InterPro"/>
</dbReference>
<evidence type="ECO:0000313" key="10">
    <source>
        <dbReference type="Proteomes" id="UP000594454"/>
    </source>
</evidence>
<feature type="binding site" evidence="7">
    <location>
        <position position="311"/>
    </location>
    <ligand>
        <name>D-dopa</name>
        <dbReference type="ChEBI" id="CHEBI:149689"/>
    </ligand>
</feature>
<dbReference type="InterPro" id="IPR023209">
    <property type="entry name" value="DAO"/>
</dbReference>
<dbReference type="OMA" id="TDPTRHM"/>
<proteinExistence type="inferred from homology"/>
<dbReference type="Proteomes" id="UP000594454">
    <property type="component" value="Chromosome 4"/>
</dbReference>
<feature type="binding site" evidence="7">
    <location>
        <position position="188"/>
    </location>
    <ligand>
        <name>FAD</name>
        <dbReference type="ChEBI" id="CHEBI:57692"/>
    </ligand>
</feature>
<evidence type="ECO:0000256" key="6">
    <source>
        <dbReference type="ARBA" id="ARBA00023002"/>
    </source>
</evidence>
<accession>A0A7R8UV26</accession>
<dbReference type="InParanoid" id="A0A7R8UV26"/>
<dbReference type="Gene3D" id="3.30.9.10">
    <property type="entry name" value="D-Amino Acid Oxidase, subunit A, domain 2"/>
    <property type="match status" value="1"/>
</dbReference>
<comment type="similarity">
    <text evidence="3">Belongs to the DAMOX/DASOX family.</text>
</comment>
<keyword evidence="4" id="KW-0285">Flavoprotein</keyword>
<dbReference type="PIRSF" id="PIRSF000189">
    <property type="entry name" value="D-aa_oxidase"/>
    <property type="match status" value="1"/>
</dbReference>
<evidence type="ECO:0000256" key="5">
    <source>
        <dbReference type="ARBA" id="ARBA00022827"/>
    </source>
</evidence>
<dbReference type="InterPro" id="IPR006076">
    <property type="entry name" value="FAD-dep_OxRdtase"/>
</dbReference>
<dbReference type="InterPro" id="IPR006181">
    <property type="entry name" value="D-amino_acid_oxidase_CS"/>
</dbReference>
<dbReference type="Pfam" id="PF01266">
    <property type="entry name" value="DAO"/>
    <property type="match status" value="1"/>
</dbReference>
<feature type="binding site" evidence="7">
    <location>
        <begin position="47"/>
        <end position="49"/>
    </location>
    <ligand>
        <name>FAD</name>
        <dbReference type="ChEBI" id="CHEBI:57692"/>
    </ligand>
</feature>
<dbReference type="Gene3D" id="3.40.50.720">
    <property type="entry name" value="NAD(P)-binding Rossmann-like Domain"/>
    <property type="match status" value="1"/>
</dbReference>
<dbReference type="SUPFAM" id="SSF54373">
    <property type="entry name" value="FAD-linked reductases, C-terminal domain"/>
    <property type="match status" value="1"/>
</dbReference>
<dbReference type="GO" id="GO:0005782">
    <property type="term" value="C:peroxisomal matrix"/>
    <property type="evidence" value="ECO:0007669"/>
    <property type="project" value="UniProtKB-SubCell"/>
</dbReference>
<feature type="binding site" evidence="7">
    <location>
        <position position="284"/>
    </location>
    <ligand>
        <name>D-dopa</name>
        <dbReference type="ChEBI" id="CHEBI:149689"/>
    </ligand>
</feature>
<gene>
    <name evidence="9" type="ORF">HERILL_LOCUS9796</name>
</gene>
<dbReference type="SUPFAM" id="SSF51971">
    <property type="entry name" value="Nucleotide-binding domain"/>
    <property type="match status" value="1"/>
</dbReference>
<dbReference type="PANTHER" id="PTHR11530">
    <property type="entry name" value="D-AMINO ACID OXIDASE"/>
    <property type="match status" value="1"/>
</dbReference>
<dbReference type="FunCoup" id="A0A7R8UV26">
    <property type="interactions" value="141"/>
</dbReference>
<comment type="subcellular location">
    <subcellularLocation>
        <location evidence="2">Peroxisome matrix</location>
    </subcellularLocation>
</comment>
<dbReference type="GO" id="GO:0003884">
    <property type="term" value="F:D-amino-acid oxidase activity"/>
    <property type="evidence" value="ECO:0007669"/>
    <property type="project" value="InterPro"/>
</dbReference>
<keyword evidence="5 7" id="KW-0274">FAD</keyword>
<dbReference type="OrthoDB" id="2015447at2759"/>
<name>A0A7R8UV26_HERIL</name>
<evidence type="ECO:0000256" key="7">
    <source>
        <dbReference type="PIRSR" id="PIRSR000189-1"/>
    </source>
</evidence>
<dbReference type="PROSITE" id="PS00677">
    <property type="entry name" value="DAO"/>
    <property type="match status" value="1"/>
</dbReference>
<dbReference type="GO" id="GO:0019478">
    <property type="term" value="P:D-amino acid catabolic process"/>
    <property type="evidence" value="ECO:0007669"/>
    <property type="project" value="TreeGrafter"/>
</dbReference>
<organism evidence="9 10">
    <name type="scientific">Hermetia illucens</name>
    <name type="common">Black soldier fly</name>
    <dbReference type="NCBI Taxonomy" id="343691"/>
    <lineage>
        <taxon>Eukaryota</taxon>
        <taxon>Metazoa</taxon>
        <taxon>Ecdysozoa</taxon>
        <taxon>Arthropoda</taxon>
        <taxon>Hexapoda</taxon>
        <taxon>Insecta</taxon>
        <taxon>Pterygota</taxon>
        <taxon>Neoptera</taxon>
        <taxon>Endopterygota</taxon>
        <taxon>Diptera</taxon>
        <taxon>Brachycera</taxon>
        <taxon>Stratiomyomorpha</taxon>
        <taxon>Stratiomyidae</taxon>
        <taxon>Hermetiinae</taxon>
        <taxon>Hermetia</taxon>
    </lineage>
</organism>
<dbReference type="PANTHER" id="PTHR11530:SF11">
    <property type="entry name" value="D-ASPARTATE OXIDASE"/>
    <property type="match status" value="1"/>
</dbReference>
<keyword evidence="10" id="KW-1185">Reference proteome</keyword>
<evidence type="ECO:0000256" key="1">
    <source>
        <dbReference type="ARBA" id="ARBA00001974"/>
    </source>
</evidence>
<reference evidence="9 10" key="1">
    <citation type="submission" date="2020-11" db="EMBL/GenBank/DDBJ databases">
        <authorList>
            <person name="Wallbank WR R."/>
            <person name="Pardo Diaz C."/>
            <person name="Kozak K."/>
            <person name="Martin S."/>
            <person name="Jiggins C."/>
            <person name="Moest M."/>
            <person name="Warren A I."/>
            <person name="Generalovic N T."/>
            <person name="Byers J.R.P. K."/>
            <person name="Montejo-Kovacevich G."/>
            <person name="Yen C E."/>
        </authorList>
    </citation>
    <scope>NUCLEOTIDE SEQUENCE [LARGE SCALE GENOMIC DNA]</scope>
</reference>
<dbReference type="EMBL" id="LR899012">
    <property type="protein sequence ID" value="CAD7087070.1"/>
    <property type="molecule type" value="Genomic_DNA"/>
</dbReference>
<dbReference type="AlphaFoldDB" id="A0A7R8UV26"/>
<sequence length="336" mass="36991">MLNIGIIGGGICGFSCAVKIKEHYRDKAKVTVISDQFTPNTTGDISAGLWGPIYCGDTSERDIVRWSKGMHDFLHELWLTDKAGEAGVCLVPCIRATTDLNGLKPYWDDVVFGFSKFTQQEVDRLNKEQNKDYKEACRFVTFTSEPMKLLPYLTKRFESSGGIVTQRKVSSLAELVKDSQFDVIINCTGLGAKEFVPDDSMHAIRGQVIRVAAPWVYCVLLDDSDDGNYIIPNVDTVVLGGTHQVNDYNTTPDAGDRKLILNGCRQLMPGIVCGREIREMVGLRPGRSSVRLEIEPTANGKLVIHNYGHGGSGVTLAWGCAVDVLDLLVNNTKSKL</sequence>
<protein>
    <recommendedName>
        <fullName evidence="8">FAD dependent oxidoreductase domain-containing protein</fullName>
    </recommendedName>
</protein>
<feature type="binding site" evidence="7">
    <location>
        <begin position="310"/>
        <end position="315"/>
    </location>
    <ligand>
        <name>FAD</name>
        <dbReference type="ChEBI" id="CHEBI:57692"/>
    </ligand>
</feature>
<evidence type="ECO:0000256" key="2">
    <source>
        <dbReference type="ARBA" id="ARBA00004253"/>
    </source>
</evidence>
<evidence type="ECO:0000313" key="9">
    <source>
        <dbReference type="EMBL" id="CAD7087070.1"/>
    </source>
</evidence>
<evidence type="ECO:0000256" key="4">
    <source>
        <dbReference type="ARBA" id="ARBA00022630"/>
    </source>
</evidence>
<feature type="binding site" evidence="7">
    <location>
        <position position="169"/>
    </location>
    <ligand>
        <name>FAD</name>
        <dbReference type="ChEBI" id="CHEBI:57692"/>
    </ligand>
</feature>
<feature type="binding site" evidence="7">
    <location>
        <position position="229"/>
    </location>
    <ligand>
        <name>D-dopa</name>
        <dbReference type="ChEBI" id="CHEBI:149689"/>
    </ligand>
</feature>
<evidence type="ECO:0000259" key="8">
    <source>
        <dbReference type="Pfam" id="PF01266"/>
    </source>
</evidence>
<comment type="cofactor">
    <cofactor evidence="1 7">
        <name>FAD</name>
        <dbReference type="ChEBI" id="CHEBI:57692"/>
    </cofactor>
</comment>
<keyword evidence="6" id="KW-0560">Oxidoreductase</keyword>